<feature type="transmembrane region" description="Helical" evidence="1">
    <location>
        <begin position="114"/>
        <end position="132"/>
    </location>
</feature>
<feature type="transmembrane region" description="Helical" evidence="1">
    <location>
        <begin position="368"/>
        <end position="386"/>
    </location>
</feature>
<name>A0A1B0ZSD1_9RHOB</name>
<keyword evidence="1" id="KW-0472">Membrane</keyword>
<sequence length="399" mass="43138">MHAIADTTRLTAEGVITADQARIIESRAREAMITLGVNVILCLGILAATGGFIFWLADPLPVAIAGLLMTLTGLAILARGGEMFHMFGNAATLIGAGMLIGGATLELMDNYEEIAGWVLWPVGGLLLAVLSLRYWRGGLSSHFVLGALILMGLAVHIIGIEALSRQHDIGSPLRNFEMLYYAALLAGIGALIDVRLVTAFALAPFAQALETGSAYFHAAYVFYSPEPTLSILQMSALIALCLWLARSQPERIARHLRILVMLAFVVANLCALVGSLWGDFVGETIWGPGRYYGSVHQDWDSFNAARTVFRDTALELSANLYSILWALALAGMVVWAAMRNERGLFNASLTFGGIHAYTQLFESFADEPLAYVIGGLTAVPLAWGIWRLNLWITARQAAP</sequence>
<dbReference type="AlphaFoldDB" id="A0A1B0ZSD1"/>
<feature type="transmembrane region" description="Helical" evidence="1">
    <location>
        <begin position="139"/>
        <end position="158"/>
    </location>
</feature>
<proteinExistence type="predicted"/>
<dbReference type="EMBL" id="CP015124">
    <property type="protein sequence ID" value="ANP37107.1"/>
    <property type="molecule type" value="Genomic_DNA"/>
</dbReference>
<evidence type="ECO:0000256" key="1">
    <source>
        <dbReference type="SAM" id="Phobius"/>
    </source>
</evidence>
<reference evidence="3 5" key="2">
    <citation type="submission" date="2023-02" db="EMBL/GenBank/DDBJ databases">
        <title>Population genomics of bacteria associated with diatom.</title>
        <authorList>
            <person name="Xie J."/>
            <person name="Wang H."/>
        </authorList>
    </citation>
    <scope>NUCLEOTIDE SEQUENCE [LARGE SCALE GENOMIC DNA]</scope>
    <source>
        <strain evidence="3 5">PT47_8</strain>
    </source>
</reference>
<dbReference type="OrthoDB" id="7264924at2"/>
<dbReference type="RefSeq" id="WP_065271977.1">
    <property type="nucleotide sequence ID" value="NZ_CP015124.1"/>
</dbReference>
<accession>A0A1B0ZSD1</accession>
<organism evidence="2 4">
    <name type="scientific">Phaeobacter gallaeciensis</name>
    <dbReference type="NCBI Taxonomy" id="60890"/>
    <lineage>
        <taxon>Bacteria</taxon>
        <taxon>Pseudomonadati</taxon>
        <taxon>Pseudomonadota</taxon>
        <taxon>Alphaproteobacteria</taxon>
        <taxon>Rhodobacterales</taxon>
        <taxon>Roseobacteraceae</taxon>
        <taxon>Phaeobacter</taxon>
    </lineage>
</organism>
<feature type="transmembrane region" description="Helical" evidence="1">
    <location>
        <begin position="178"/>
        <end position="198"/>
    </location>
</feature>
<evidence type="ECO:0000313" key="5">
    <source>
        <dbReference type="Proteomes" id="UP001218364"/>
    </source>
</evidence>
<keyword evidence="4" id="KW-1185">Reference proteome</keyword>
<feature type="transmembrane region" description="Helical" evidence="1">
    <location>
        <begin position="60"/>
        <end position="78"/>
    </location>
</feature>
<dbReference type="Proteomes" id="UP000092565">
    <property type="component" value="Chromosome"/>
</dbReference>
<protein>
    <submittedName>
        <fullName evidence="2">Membrane protein</fullName>
    </submittedName>
</protein>
<keyword evidence="1" id="KW-0812">Transmembrane</keyword>
<evidence type="ECO:0000313" key="4">
    <source>
        <dbReference type="Proteomes" id="UP000092565"/>
    </source>
</evidence>
<dbReference type="Proteomes" id="UP001218364">
    <property type="component" value="Unassembled WGS sequence"/>
</dbReference>
<reference evidence="2 4" key="1">
    <citation type="submission" date="2016-04" db="EMBL/GenBank/DDBJ databases">
        <authorList>
            <person name="Evans L.H."/>
            <person name="Alamgir A."/>
            <person name="Owens N."/>
            <person name="Weber N.D."/>
            <person name="Virtaneva K."/>
            <person name="Barbian K."/>
            <person name="Babar A."/>
            <person name="Rosenke K."/>
        </authorList>
    </citation>
    <scope>NUCLEOTIDE SEQUENCE [LARGE SCALE GENOMIC DNA]</scope>
    <source>
        <strain evidence="2 4">JL2886</strain>
    </source>
</reference>
<gene>
    <name evidence="2" type="ORF">JL2886_02216</name>
    <name evidence="3" type="ORF">PXK24_13070</name>
</gene>
<feature type="transmembrane region" description="Helical" evidence="1">
    <location>
        <begin position="318"/>
        <end position="337"/>
    </location>
</feature>
<keyword evidence="1" id="KW-1133">Transmembrane helix</keyword>
<dbReference type="PATRIC" id="fig|60890.4.peg.2148"/>
<feature type="transmembrane region" description="Helical" evidence="1">
    <location>
        <begin position="32"/>
        <end position="54"/>
    </location>
</feature>
<feature type="transmembrane region" description="Helical" evidence="1">
    <location>
        <begin position="344"/>
        <end position="362"/>
    </location>
</feature>
<dbReference type="EMBL" id="JARCJK010000006">
    <property type="protein sequence ID" value="MDE4166625.1"/>
    <property type="molecule type" value="Genomic_DNA"/>
</dbReference>
<feature type="transmembrane region" description="Helical" evidence="1">
    <location>
        <begin position="90"/>
        <end position="108"/>
    </location>
</feature>
<evidence type="ECO:0000313" key="2">
    <source>
        <dbReference type="EMBL" id="ANP37107.1"/>
    </source>
</evidence>
<feature type="transmembrane region" description="Helical" evidence="1">
    <location>
        <begin position="258"/>
        <end position="278"/>
    </location>
</feature>
<evidence type="ECO:0000313" key="3">
    <source>
        <dbReference type="EMBL" id="MDE4166625.1"/>
    </source>
</evidence>